<evidence type="ECO:0000259" key="3">
    <source>
        <dbReference type="Pfam" id="PF01551"/>
    </source>
</evidence>
<dbReference type="InterPro" id="IPR050570">
    <property type="entry name" value="Cell_wall_metabolism_enzyme"/>
</dbReference>
<gene>
    <name evidence="4" type="ORF">ISF26_20020</name>
</gene>
<sequence>MAPSRQPDLHSPLKNLRITSRFGMRVHPIRRTRRLHRGIDLRAPTGTPVYAAAGGAVEAAGRQGGYGNTVLIDHGGGWKTRYAHLDSIGVQAGAPVEAGKPIGHAGNTGLSKGPHLHFELLHNGRPVDPMPYLQAAIKPGRAASVAAAAKTILERRGYTDAQGTRSYRGHTYNFDKEGSRLTVSEPEGRGAILEVDGGRVLTDRVTARDATILGEVRRRLLAPPAPERQPGRVPLAVPDRPRPQALEHQPE</sequence>
<accession>A0ABY3PK28</accession>
<evidence type="ECO:0000313" key="4">
    <source>
        <dbReference type="EMBL" id="UFP94025.1"/>
    </source>
</evidence>
<dbReference type="RefSeq" id="WP_230841083.1">
    <property type="nucleotide sequence ID" value="NZ_CP063845.1"/>
</dbReference>
<evidence type="ECO:0000313" key="5">
    <source>
        <dbReference type="Proteomes" id="UP001054846"/>
    </source>
</evidence>
<protein>
    <submittedName>
        <fullName evidence="4">M23 family metallopeptidase</fullName>
    </submittedName>
</protein>
<dbReference type="Gene3D" id="2.70.70.10">
    <property type="entry name" value="Glucose Permease (Domain IIA)"/>
    <property type="match status" value="1"/>
</dbReference>
<name>A0ABY3PK28_9CYAN</name>
<organism evidence="4 5">
    <name type="scientific">Gloeobacter morelensis MG652769</name>
    <dbReference type="NCBI Taxonomy" id="2781736"/>
    <lineage>
        <taxon>Bacteria</taxon>
        <taxon>Bacillati</taxon>
        <taxon>Cyanobacteriota</taxon>
        <taxon>Cyanophyceae</taxon>
        <taxon>Gloeobacterales</taxon>
        <taxon>Gloeobacteraceae</taxon>
        <taxon>Gloeobacter</taxon>
        <taxon>Gloeobacter morelensis</taxon>
    </lineage>
</organism>
<dbReference type="PANTHER" id="PTHR21666:SF289">
    <property type="entry name" value="L-ALA--D-GLU ENDOPEPTIDASE"/>
    <property type="match status" value="1"/>
</dbReference>
<reference evidence="4 5" key="1">
    <citation type="journal article" date="2021" name="Genome Biol. Evol.">
        <title>Complete Genome Sequencing of a Novel Gloeobacter Species from a Waterfall Cave in Mexico.</title>
        <authorList>
            <person name="Saw J.H."/>
            <person name="Cardona T."/>
            <person name="Montejano G."/>
        </authorList>
    </citation>
    <scope>NUCLEOTIDE SEQUENCE [LARGE SCALE GENOMIC DNA]</scope>
    <source>
        <strain evidence="4">MG652769</strain>
    </source>
</reference>
<keyword evidence="5" id="KW-1185">Reference proteome</keyword>
<dbReference type="EMBL" id="CP063845">
    <property type="protein sequence ID" value="UFP94025.1"/>
    <property type="molecule type" value="Genomic_DNA"/>
</dbReference>
<keyword evidence="1" id="KW-0732">Signal</keyword>
<evidence type="ECO:0000256" key="2">
    <source>
        <dbReference type="SAM" id="MobiDB-lite"/>
    </source>
</evidence>
<proteinExistence type="predicted"/>
<dbReference type="SUPFAM" id="SSF51261">
    <property type="entry name" value="Duplicated hybrid motif"/>
    <property type="match status" value="1"/>
</dbReference>
<feature type="region of interest" description="Disordered" evidence="2">
    <location>
        <begin position="221"/>
        <end position="251"/>
    </location>
</feature>
<dbReference type="Proteomes" id="UP001054846">
    <property type="component" value="Chromosome"/>
</dbReference>
<dbReference type="InterPro" id="IPR011055">
    <property type="entry name" value="Dup_hybrid_motif"/>
</dbReference>
<feature type="domain" description="M23ase beta-sheet core" evidence="3">
    <location>
        <begin position="35"/>
        <end position="129"/>
    </location>
</feature>
<dbReference type="InterPro" id="IPR016047">
    <property type="entry name" value="M23ase_b-sheet_dom"/>
</dbReference>
<dbReference type="PANTHER" id="PTHR21666">
    <property type="entry name" value="PEPTIDASE-RELATED"/>
    <property type="match status" value="1"/>
</dbReference>
<dbReference type="Pfam" id="PF01551">
    <property type="entry name" value="Peptidase_M23"/>
    <property type="match status" value="1"/>
</dbReference>
<evidence type="ECO:0000256" key="1">
    <source>
        <dbReference type="ARBA" id="ARBA00022729"/>
    </source>
</evidence>
<dbReference type="CDD" id="cd12797">
    <property type="entry name" value="M23_peptidase"/>
    <property type="match status" value="1"/>
</dbReference>